<reference evidence="3" key="1">
    <citation type="submission" date="2018-05" db="EMBL/GenBank/DDBJ databases">
        <title>Draft genome of Mucuna pruriens seed.</title>
        <authorList>
            <person name="Nnadi N.E."/>
            <person name="Vos R."/>
            <person name="Hasami M.H."/>
            <person name="Devisetty U.K."/>
            <person name="Aguiy J.C."/>
        </authorList>
    </citation>
    <scope>NUCLEOTIDE SEQUENCE [LARGE SCALE GENOMIC DNA]</scope>
    <source>
        <strain evidence="3">JCA_2017</strain>
    </source>
</reference>
<protein>
    <recommendedName>
        <fullName evidence="2">Reverse transcriptase Ty1/copia-type domain-containing protein</fullName>
    </recommendedName>
</protein>
<dbReference type="InterPro" id="IPR013103">
    <property type="entry name" value="RVT_2"/>
</dbReference>
<dbReference type="Proteomes" id="UP000257109">
    <property type="component" value="Unassembled WGS sequence"/>
</dbReference>
<feature type="non-terminal residue" evidence="3">
    <location>
        <position position="1"/>
    </location>
</feature>
<keyword evidence="1" id="KW-1133">Transmembrane helix</keyword>
<evidence type="ECO:0000313" key="3">
    <source>
        <dbReference type="EMBL" id="RDX90567.1"/>
    </source>
</evidence>
<dbReference type="STRING" id="157652.A0A371GJ40"/>
<name>A0A371GJ40_MUCPR</name>
<evidence type="ECO:0000259" key="2">
    <source>
        <dbReference type="Pfam" id="PF07727"/>
    </source>
</evidence>
<sequence>MVEESIHVKFNSGLTSNKIFSKVEEDFADLQIGSFDKATDISGTTNTTRTTDAPKSLDGRANQQMIIINNQPHKEWKNKLDEENKLVRNKARLIPKGYNQQEGIDFIETYAHVARLETIRILLAFATYKDIKLFQMDMKSAFLNDFIKEEIQNIFIMFLNSKGLCIVLSKHIVIGLIDSTIFLFQEEKLIQLFRKRRKKIFLLNILPISYIFSYMTFICFSKAKLCLYPQLRVVVWGVAAVVCHRCLPLFAAAVLFVGLFPTYSNIQNLAHFLKDPLSFFREPQLSQETNSTKKIIELGQIQLSCGFWDKGFMTIWRNKRLKYQKKTELHG</sequence>
<proteinExistence type="predicted"/>
<dbReference type="Pfam" id="PF07727">
    <property type="entry name" value="RVT_2"/>
    <property type="match status" value="1"/>
</dbReference>
<dbReference type="AlphaFoldDB" id="A0A371GJ40"/>
<dbReference type="OrthoDB" id="1917367at2759"/>
<feature type="transmembrane region" description="Helical" evidence="1">
    <location>
        <begin position="200"/>
        <end position="223"/>
    </location>
</feature>
<keyword evidence="1" id="KW-0812">Transmembrane</keyword>
<dbReference type="EMBL" id="QJKJ01005363">
    <property type="protein sequence ID" value="RDX90567.1"/>
    <property type="molecule type" value="Genomic_DNA"/>
</dbReference>
<organism evidence="3 4">
    <name type="scientific">Mucuna pruriens</name>
    <name type="common">Velvet bean</name>
    <name type="synonym">Dolichos pruriens</name>
    <dbReference type="NCBI Taxonomy" id="157652"/>
    <lineage>
        <taxon>Eukaryota</taxon>
        <taxon>Viridiplantae</taxon>
        <taxon>Streptophyta</taxon>
        <taxon>Embryophyta</taxon>
        <taxon>Tracheophyta</taxon>
        <taxon>Spermatophyta</taxon>
        <taxon>Magnoliopsida</taxon>
        <taxon>eudicotyledons</taxon>
        <taxon>Gunneridae</taxon>
        <taxon>Pentapetalae</taxon>
        <taxon>rosids</taxon>
        <taxon>fabids</taxon>
        <taxon>Fabales</taxon>
        <taxon>Fabaceae</taxon>
        <taxon>Papilionoideae</taxon>
        <taxon>50 kb inversion clade</taxon>
        <taxon>NPAAA clade</taxon>
        <taxon>indigoferoid/millettioid clade</taxon>
        <taxon>Phaseoleae</taxon>
        <taxon>Mucuna</taxon>
    </lineage>
</organism>
<gene>
    <name evidence="3" type="ORF">CR513_27552</name>
</gene>
<accession>A0A371GJ40</accession>
<evidence type="ECO:0000256" key="1">
    <source>
        <dbReference type="SAM" id="Phobius"/>
    </source>
</evidence>
<feature type="transmembrane region" description="Helical" evidence="1">
    <location>
        <begin position="235"/>
        <end position="260"/>
    </location>
</feature>
<comment type="caution">
    <text evidence="3">The sequence shown here is derived from an EMBL/GenBank/DDBJ whole genome shotgun (WGS) entry which is preliminary data.</text>
</comment>
<keyword evidence="4" id="KW-1185">Reference proteome</keyword>
<evidence type="ECO:0000313" key="4">
    <source>
        <dbReference type="Proteomes" id="UP000257109"/>
    </source>
</evidence>
<keyword evidence="1" id="KW-0472">Membrane</keyword>
<feature type="domain" description="Reverse transcriptase Ty1/copia-type" evidence="2">
    <location>
        <begin position="77"/>
        <end position="151"/>
    </location>
</feature>